<evidence type="ECO:0000313" key="3">
    <source>
        <dbReference type="Proteomes" id="UP001530315"/>
    </source>
</evidence>
<feature type="region of interest" description="Disordered" evidence="1">
    <location>
        <begin position="1"/>
        <end position="51"/>
    </location>
</feature>
<reference evidence="2 3" key="1">
    <citation type="submission" date="2024-10" db="EMBL/GenBank/DDBJ databases">
        <title>Updated reference genomes for cyclostephanoid diatoms.</title>
        <authorList>
            <person name="Roberts W.R."/>
            <person name="Alverson A.J."/>
        </authorList>
    </citation>
    <scope>NUCLEOTIDE SEQUENCE [LARGE SCALE GENOMIC DNA]</scope>
    <source>
        <strain evidence="2 3">AJA276-08</strain>
    </source>
</reference>
<dbReference type="Proteomes" id="UP001530315">
    <property type="component" value="Unassembled WGS sequence"/>
</dbReference>
<comment type="caution">
    <text evidence="2">The sequence shown here is derived from an EMBL/GenBank/DDBJ whole genome shotgun (WGS) entry which is preliminary data.</text>
</comment>
<sequence length="75" mass="7463">MKSPPPRAIAGTIKGDGRGGGERRGRHDKTHDGAPSSPRAMAGGGGGIGGSAATTMAVVAHVAPRKARRVSHARS</sequence>
<name>A0ABD3NL41_9STRA</name>
<keyword evidence="3" id="KW-1185">Reference proteome</keyword>
<feature type="compositionally biased region" description="Basic and acidic residues" evidence="1">
    <location>
        <begin position="15"/>
        <end position="32"/>
    </location>
</feature>
<dbReference type="EMBL" id="JALLAZ020001423">
    <property type="protein sequence ID" value="KAL3775251.1"/>
    <property type="molecule type" value="Genomic_DNA"/>
</dbReference>
<protein>
    <submittedName>
        <fullName evidence="2">Uncharacterized protein</fullName>
    </submittedName>
</protein>
<gene>
    <name evidence="2" type="ORF">ACHAW5_003679</name>
</gene>
<evidence type="ECO:0000313" key="2">
    <source>
        <dbReference type="EMBL" id="KAL3775251.1"/>
    </source>
</evidence>
<organism evidence="2 3">
    <name type="scientific">Stephanodiscus triporus</name>
    <dbReference type="NCBI Taxonomy" id="2934178"/>
    <lineage>
        <taxon>Eukaryota</taxon>
        <taxon>Sar</taxon>
        <taxon>Stramenopiles</taxon>
        <taxon>Ochrophyta</taxon>
        <taxon>Bacillariophyta</taxon>
        <taxon>Coscinodiscophyceae</taxon>
        <taxon>Thalassiosirophycidae</taxon>
        <taxon>Stephanodiscales</taxon>
        <taxon>Stephanodiscaceae</taxon>
        <taxon>Stephanodiscus</taxon>
    </lineage>
</organism>
<dbReference type="AlphaFoldDB" id="A0ABD3NL41"/>
<evidence type="ECO:0000256" key="1">
    <source>
        <dbReference type="SAM" id="MobiDB-lite"/>
    </source>
</evidence>
<accession>A0ABD3NL41</accession>
<proteinExistence type="predicted"/>